<keyword evidence="2" id="KW-1185">Reference proteome</keyword>
<evidence type="ECO:0008006" key="3">
    <source>
        <dbReference type="Google" id="ProtNLM"/>
    </source>
</evidence>
<dbReference type="EMBL" id="CAJZBQ010000041">
    <property type="protein sequence ID" value="CAG9326690.1"/>
    <property type="molecule type" value="Genomic_DNA"/>
</dbReference>
<dbReference type="PROSITE" id="PS50096">
    <property type="entry name" value="IQ"/>
    <property type="match status" value="2"/>
</dbReference>
<dbReference type="Pfam" id="PF00612">
    <property type="entry name" value="IQ"/>
    <property type="match status" value="2"/>
</dbReference>
<accession>A0AAU9JM53</accession>
<gene>
    <name evidence="1" type="ORF">BSTOLATCC_MIC41963</name>
</gene>
<dbReference type="SMART" id="SM00015">
    <property type="entry name" value="IQ"/>
    <property type="match status" value="2"/>
</dbReference>
<name>A0AAU9JM53_9CILI</name>
<comment type="caution">
    <text evidence="1">The sequence shown here is derived from an EMBL/GenBank/DDBJ whole genome shotgun (WGS) entry which is preliminary data.</text>
</comment>
<dbReference type="InterPro" id="IPR000048">
    <property type="entry name" value="IQ_motif_EF-hand-BS"/>
</dbReference>
<dbReference type="Gene3D" id="1.20.5.190">
    <property type="match status" value="1"/>
</dbReference>
<proteinExistence type="predicted"/>
<organism evidence="1 2">
    <name type="scientific">Blepharisma stoltei</name>
    <dbReference type="NCBI Taxonomy" id="1481888"/>
    <lineage>
        <taxon>Eukaryota</taxon>
        <taxon>Sar</taxon>
        <taxon>Alveolata</taxon>
        <taxon>Ciliophora</taxon>
        <taxon>Postciliodesmatophora</taxon>
        <taxon>Heterotrichea</taxon>
        <taxon>Heterotrichida</taxon>
        <taxon>Blepharismidae</taxon>
        <taxon>Blepharisma</taxon>
    </lineage>
</organism>
<reference evidence="1" key="1">
    <citation type="submission" date="2021-09" db="EMBL/GenBank/DDBJ databases">
        <authorList>
            <consortium name="AG Swart"/>
            <person name="Singh M."/>
            <person name="Singh A."/>
            <person name="Seah K."/>
            <person name="Emmerich C."/>
        </authorList>
    </citation>
    <scope>NUCLEOTIDE SEQUENCE</scope>
    <source>
        <strain evidence="1">ATCC30299</strain>
    </source>
</reference>
<dbReference type="Proteomes" id="UP001162131">
    <property type="component" value="Unassembled WGS sequence"/>
</dbReference>
<evidence type="ECO:0000313" key="2">
    <source>
        <dbReference type="Proteomes" id="UP001162131"/>
    </source>
</evidence>
<sequence>MAKFYSEYYQLPRFSVIESFYEEVQETEKFRLKEISAAVKIQALWRMYRQRKHYLEEKWAVKIIKRVYIGYRTRKNFWKLINQQLAHHRLMFFSSAATAIQRIYRGFYSRKYFHDFGARKKYLKHIEGKNERRITKMHEYAKQQEIEEQRRQEDYARMEFYKLASSLHHLTSTKAIPGVYRGLEEVSDFGKHTLKT</sequence>
<evidence type="ECO:0000313" key="1">
    <source>
        <dbReference type="EMBL" id="CAG9326690.1"/>
    </source>
</evidence>
<protein>
    <recommendedName>
        <fullName evidence="3">Spermatogenesis-associated protein 17</fullName>
    </recommendedName>
</protein>
<dbReference type="AlphaFoldDB" id="A0AAU9JM53"/>